<protein>
    <submittedName>
        <fullName evidence="1">Uncharacterized protein</fullName>
    </submittedName>
</protein>
<gene>
    <name evidence="1" type="ORF">AAFF_G00163170</name>
</gene>
<organism evidence="1 2">
    <name type="scientific">Aldrovandia affinis</name>
    <dbReference type="NCBI Taxonomy" id="143900"/>
    <lineage>
        <taxon>Eukaryota</taxon>
        <taxon>Metazoa</taxon>
        <taxon>Chordata</taxon>
        <taxon>Craniata</taxon>
        <taxon>Vertebrata</taxon>
        <taxon>Euteleostomi</taxon>
        <taxon>Actinopterygii</taxon>
        <taxon>Neopterygii</taxon>
        <taxon>Teleostei</taxon>
        <taxon>Notacanthiformes</taxon>
        <taxon>Halosauridae</taxon>
        <taxon>Aldrovandia</taxon>
    </lineage>
</organism>
<comment type="caution">
    <text evidence="1">The sequence shown here is derived from an EMBL/GenBank/DDBJ whole genome shotgun (WGS) entry which is preliminary data.</text>
</comment>
<name>A0AAD7WX43_9TELE</name>
<reference evidence="1" key="1">
    <citation type="journal article" date="2023" name="Science">
        <title>Genome structures resolve the early diversification of teleost fishes.</title>
        <authorList>
            <person name="Parey E."/>
            <person name="Louis A."/>
            <person name="Montfort J."/>
            <person name="Bouchez O."/>
            <person name="Roques C."/>
            <person name="Iampietro C."/>
            <person name="Lluch J."/>
            <person name="Castinel A."/>
            <person name="Donnadieu C."/>
            <person name="Desvignes T."/>
            <person name="Floi Bucao C."/>
            <person name="Jouanno E."/>
            <person name="Wen M."/>
            <person name="Mejri S."/>
            <person name="Dirks R."/>
            <person name="Jansen H."/>
            <person name="Henkel C."/>
            <person name="Chen W.J."/>
            <person name="Zahm M."/>
            <person name="Cabau C."/>
            <person name="Klopp C."/>
            <person name="Thompson A.W."/>
            <person name="Robinson-Rechavi M."/>
            <person name="Braasch I."/>
            <person name="Lecointre G."/>
            <person name="Bobe J."/>
            <person name="Postlethwait J.H."/>
            <person name="Berthelot C."/>
            <person name="Roest Crollius H."/>
            <person name="Guiguen Y."/>
        </authorList>
    </citation>
    <scope>NUCLEOTIDE SEQUENCE</scope>
    <source>
        <strain evidence="1">NC1722</strain>
    </source>
</reference>
<keyword evidence="2" id="KW-1185">Reference proteome</keyword>
<dbReference type="EMBL" id="JAINUG010000022">
    <property type="protein sequence ID" value="KAJ8411509.1"/>
    <property type="molecule type" value="Genomic_DNA"/>
</dbReference>
<proteinExistence type="predicted"/>
<evidence type="ECO:0000313" key="1">
    <source>
        <dbReference type="EMBL" id="KAJ8411509.1"/>
    </source>
</evidence>
<dbReference type="AlphaFoldDB" id="A0AAD7WX43"/>
<dbReference type="Proteomes" id="UP001221898">
    <property type="component" value="Unassembled WGS sequence"/>
</dbReference>
<evidence type="ECO:0000313" key="2">
    <source>
        <dbReference type="Proteomes" id="UP001221898"/>
    </source>
</evidence>
<accession>A0AAD7WX43</accession>
<sequence length="111" mass="11989">MAAVQLIKELPGAGGVLEREAEALCRERDTDQEPRSRGTEQVQATQRLHLLHAACIPGGDRTVTHGSSGHPADPTCCCWAGPLDRQACRHLTSRNGYALRRRGAGGPHTDR</sequence>